<protein>
    <submittedName>
        <fullName evidence="1">Uncharacterized protein</fullName>
    </submittedName>
</protein>
<dbReference type="AlphaFoldDB" id="A0A367X5U2"/>
<name>A0A367X5U2_9PROT</name>
<dbReference type="RefSeq" id="WP_062960892.1">
    <property type="nucleotide sequence ID" value="NZ_JPWJ01000009.1"/>
</dbReference>
<reference evidence="1 2" key="1">
    <citation type="submission" date="2014-07" db="EMBL/GenBank/DDBJ databases">
        <title>Draft genome sequence of Thalassospira xiamenensis IB13.</title>
        <authorList>
            <person name="Lai Q."/>
            <person name="Shao Z."/>
        </authorList>
    </citation>
    <scope>NUCLEOTIDE SEQUENCE [LARGE SCALE GENOMIC DNA]</scope>
    <source>
        <strain evidence="1 2">IB13</strain>
    </source>
</reference>
<organism evidence="1 2">
    <name type="scientific">Thalassospira xiamenensis</name>
    <dbReference type="NCBI Taxonomy" id="220697"/>
    <lineage>
        <taxon>Bacteria</taxon>
        <taxon>Pseudomonadati</taxon>
        <taxon>Pseudomonadota</taxon>
        <taxon>Alphaproteobacteria</taxon>
        <taxon>Rhodospirillales</taxon>
        <taxon>Thalassospiraceae</taxon>
        <taxon>Thalassospira</taxon>
    </lineage>
</organism>
<evidence type="ECO:0000313" key="1">
    <source>
        <dbReference type="EMBL" id="RCK48062.1"/>
    </source>
</evidence>
<comment type="caution">
    <text evidence="1">The sequence shown here is derived from an EMBL/GenBank/DDBJ whole genome shotgun (WGS) entry which is preliminary data.</text>
</comment>
<evidence type="ECO:0000313" key="2">
    <source>
        <dbReference type="Proteomes" id="UP000252266"/>
    </source>
</evidence>
<accession>A0A367X5U2</accession>
<proteinExistence type="predicted"/>
<gene>
    <name evidence="1" type="ORF">TH44_16115</name>
</gene>
<dbReference type="EMBL" id="JPWJ01000009">
    <property type="protein sequence ID" value="RCK48062.1"/>
    <property type="molecule type" value="Genomic_DNA"/>
</dbReference>
<dbReference type="Proteomes" id="UP000252266">
    <property type="component" value="Unassembled WGS sequence"/>
</dbReference>
<sequence>MTNFVEDRHSSDFWHNSDNLHKAAWLWAIFEAERGWHFIDEYLYLKAKKRELTAYDVQVFANFYSVSRTISLHPKEENAQIKQEKMGKLYNGIATLLNKMPEEAPALSIHNELQKIIRQFVGDKSTRTFCAKLVWFFDPDGWMMHDSLSRLGLKMLNNRLSTNKIKDDFQVCFAETFSSQNIQTIEDAIQEAGLQYQFPRRVIDKYLFLIGSSDIEAGSPWICWLNWQIDKKLAQHEPLGINLAFENLAALPHPSI</sequence>